<dbReference type="AlphaFoldDB" id="A0ABD1W766"/>
<evidence type="ECO:0000256" key="1">
    <source>
        <dbReference type="SAM" id="Phobius"/>
    </source>
</evidence>
<gene>
    <name evidence="2" type="ORF">Fot_13856</name>
</gene>
<evidence type="ECO:0000313" key="2">
    <source>
        <dbReference type="EMBL" id="KAL2544623.1"/>
    </source>
</evidence>
<evidence type="ECO:0000313" key="3">
    <source>
        <dbReference type="Proteomes" id="UP001604277"/>
    </source>
</evidence>
<protein>
    <submittedName>
        <fullName evidence="2">Uncharacterized protein</fullName>
    </submittedName>
</protein>
<feature type="transmembrane region" description="Helical" evidence="1">
    <location>
        <begin position="52"/>
        <end position="77"/>
    </location>
</feature>
<keyword evidence="1" id="KW-0472">Membrane</keyword>
<keyword evidence="3" id="KW-1185">Reference proteome</keyword>
<reference evidence="3" key="1">
    <citation type="submission" date="2024-07" db="EMBL/GenBank/DDBJ databases">
        <title>Two chromosome-level genome assemblies of Korean endemic species Abeliophyllum distichum and Forsythia ovata (Oleaceae).</title>
        <authorList>
            <person name="Jang H."/>
        </authorList>
    </citation>
    <scope>NUCLEOTIDE SEQUENCE [LARGE SCALE GENOMIC DNA]</scope>
</reference>
<proteinExistence type="predicted"/>
<organism evidence="2 3">
    <name type="scientific">Forsythia ovata</name>
    <dbReference type="NCBI Taxonomy" id="205694"/>
    <lineage>
        <taxon>Eukaryota</taxon>
        <taxon>Viridiplantae</taxon>
        <taxon>Streptophyta</taxon>
        <taxon>Embryophyta</taxon>
        <taxon>Tracheophyta</taxon>
        <taxon>Spermatophyta</taxon>
        <taxon>Magnoliopsida</taxon>
        <taxon>eudicotyledons</taxon>
        <taxon>Gunneridae</taxon>
        <taxon>Pentapetalae</taxon>
        <taxon>asterids</taxon>
        <taxon>lamiids</taxon>
        <taxon>Lamiales</taxon>
        <taxon>Oleaceae</taxon>
        <taxon>Forsythieae</taxon>
        <taxon>Forsythia</taxon>
    </lineage>
</organism>
<comment type="caution">
    <text evidence="2">The sequence shown here is derived from an EMBL/GenBank/DDBJ whole genome shotgun (WGS) entry which is preliminary data.</text>
</comment>
<keyword evidence="1" id="KW-1133">Transmembrane helix</keyword>
<keyword evidence="1" id="KW-0812">Transmembrane</keyword>
<name>A0ABD1W766_9LAMI</name>
<sequence length="112" mass="12754">MTDDKTKLTLPCLAKKHHAAAPALLCFCLKEMNQGYSHKNLLLGPDYNLPRFLFMNLFLGLTCCSMHVTEASIFFLIQQHSDTIRRIRSLCTLFSLHGNPIAIFHHNLIKAQ</sequence>
<dbReference type="EMBL" id="JBFOLJ010000004">
    <property type="protein sequence ID" value="KAL2544623.1"/>
    <property type="molecule type" value="Genomic_DNA"/>
</dbReference>
<accession>A0ABD1W766</accession>
<dbReference type="Proteomes" id="UP001604277">
    <property type="component" value="Unassembled WGS sequence"/>
</dbReference>